<organism evidence="9 10">
    <name type="scientific">Corallococcus terminator</name>
    <dbReference type="NCBI Taxonomy" id="2316733"/>
    <lineage>
        <taxon>Bacteria</taxon>
        <taxon>Pseudomonadati</taxon>
        <taxon>Myxococcota</taxon>
        <taxon>Myxococcia</taxon>
        <taxon>Myxococcales</taxon>
        <taxon>Cystobacterineae</taxon>
        <taxon>Myxococcaceae</taxon>
        <taxon>Corallococcus</taxon>
    </lineage>
</organism>
<dbReference type="CDD" id="cd00082">
    <property type="entry name" value="HisKA"/>
    <property type="match status" value="1"/>
</dbReference>
<dbReference type="SUPFAM" id="SSF55874">
    <property type="entry name" value="ATPase domain of HSP90 chaperone/DNA topoisomerase II/histidine kinase"/>
    <property type="match status" value="1"/>
</dbReference>
<dbReference type="OrthoDB" id="9815750at2"/>
<dbReference type="InterPro" id="IPR036890">
    <property type="entry name" value="HATPase_C_sf"/>
</dbReference>
<proteinExistence type="predicted"/>
<keyword evidence="3" id="KW-0808">Transferase</keyword>
<name>A0A3A8J0J7_9BACT</name>
<gene>
    <name evidence="9" type="ORF">D7V88_13450</name>
</gene>
<evidence type="ECO:0000256" key="4">
    <source>
        <dbReference type="ARBA" id="ARBA00022741"/>
    </source>
</evidence>
<dbReference type="PANTHER" id="PTHR42878">
    <property type="entry name" value="TWO-COMPONENT HISTIDINE KINASE"/>
    <property type="match status" value="1"/>
</dbReference>
<dbReference type="EMBL" id="RAVZ01000074">
    <property type="protein sequence ID" value="RKG88965.1"/>
    <property type="molecule type" value="Genomic_DNA"/>
</dbReference>
<dbReference type="GO" id="GO:0005524">
    <property type="term" value="F:ATP binding"/>
    <property type="evidence" value="ECO:0007669"/>
    <property type="project" value="UniProtKB-KW"/>
</dbReference>
<evidence type="ECO:0000256" key="5">
    <source>
        <dbReference type="ARBA" id="ARBA00022777"/>
    </source>
</evidence>
<dbReference type="Proteomes" id="UP000268094">
    <property type="component" value="Unassembled WGS sequence"/>
</dbReference>
<dbReference type="EC" id="2.7.13.3" evidence="2"/>
<evidence type="ECO:0000256" key="3">
    <source>
        <dbReference type="ARBA" id="ARBA00022679"/>
    </source>
</evidence>
<dbReference type="GO" id="GO:0000156">
    <property type="term" value="F:phosphorelay response regulator activity"/>
    <property type="evidence" value="ECO:0007669"/>
    <property type="project" value="TreeGrafter"/>
</dbReference>
<evidence type="ECO:0000256" key="7">
    <source>
        <dbReference type="ARBA" id="ARBA00023012"/>
    </source>
</evidence>
<dbReference type="GO" id="GO:0007234">
    <property type="term" value="P:osmosensory signaling via phosphorelay pathway"/>
    <property type="evidence" value="ECO:0007669"/>
    <property type="project" value="TreeGrafter"/>
</dbReference>
<keyword evidence="7" id="KW-0902">Two-component regulatory system</keyword>
<keyword evidence="5 9" id="KW-0418">Kinase</keyword>
<feature type="domain" description="Histidine kinase" evidence="8">
    <location>
        <begin position="118"/>
        <end position="324"/>
    </location>
</feature>
<comment type="caution">
    <text evidence="9">The sequence shown here is derived from an EMBL/GenBank/DDBJ whole genome shotgun (WGS) entry which is preliminary data.</text>
</comment>
<dbReference type="InterPro" id="IPR003594">
    <property type="entry name" value="HATPase_dom"/>
</dbReference>
<dbReference type="RefSeq" id="WP_120541032.1">
    <property type="nucleotide sequence ID" value="NZ_RAVZ01000074.1"/>
</dbReference>
<dbReference type="AlphaFoldDB" id="A0A3A8J0J7"/>
<dbReference type="PROSITE" id="PS50109">
    <property type="entry name" value="HIS_KIN"/>
    <property type="match status" value="1"/>
</dbReference>
<protein>
    <recommendedName>
        <fullName evidence="2">histidine kinase</fullName>
        <ecNumber evidence="2">2.7.13.3</ecNumber>
    </recommendedName>
</protein>
<comment type="catalytic activity">
    <reaction evidence="1">
        <text>ATP + protein L-histidine = ADP + protein N-phospho-L-histidine.</text>
        <dbReference type="EC" id="2.7.13.3"/>
    </reaction>
</comment>
<dbReference type="InterPro" id="IPR005467">
    <property type="entry name" value="His_kinase_dom"/>
</dbReference>
<evidence type="ECO:0000256" key="1">
    <source>
        <dbReference type="ARBA" id="ARBA00000085"/>
    </source>
</evidence>
<keyword evidence="4" id="KW-0547">Nucleotide-binding</keyword>
<keyword evidence="10" id="KW-1185">Reference proteome</keyword>
<dbReference type="PANTHER" id="PTHR42878:SF7">
    <property type="entry name" value="SENSOR HISTIDINE KINASE GLRK"/>
    <property type="match status" value="1"/>
</dbReference>
<dbReference type="Pfam" id="PF00512">
    <property type="entry name" value="HisKA"/>
    <property type="match status" value="1"/>
</dbReference>
<keyword evidence="6" id="KW-0067">ATP-binding</keyword>
<dbReference type="GO" id="GO:0030295">
    <property type="term" value="F:protein kinase activator activity"/>
    <property type="evidence" value="ECO:0007669"/>
    <property type="project" value="TreeGrafter"/>
</dbReference>
<evidence type="ECO:0000313" key="10">
    <source>
        <dbReference type="Proteomes" id="UP000268094"/>
    </source>
</evidence>
<dbReference type="InterPro" id="IPR036097">
    <property type="entry name" value="HisK_dim/P_sf"/>
</dbReference>
<sequence length="324" mass="34780">MNAQLLQAAQLAWSPQLRVTRAEGDCATVLRRPASSLVGSSLHTVLGVTQERARELDARAREDRHAVEFISTSPGGPPATYLRLVLGMDGGEASCGVLDLGAVLEGAPPVQISRLSSSLSHEIRNPLSSVKMAVQTLARNTGLSDRDKRRLTIANREIRTMERMLWLLSEYGREGAANLDSHPLRSVVQEATAMVAPELAERRIEVDVKEEADLPRVRVDPNRLRPVLAQVLLNVAMGLPEEGRVQVTLRQAAPGQVSLILDDPAAALPPEERGTLFDPFGSRLARGAGLSLAALRRVMTGVGGEVVAEGSAEPGMVFTLTFAA</sequence>
<evidence type="ECO:0000313" key="9">
    <source>
        <dbReference type="EMBL" id="RKG88965.1"/>
    </source>
</evidence>
<dbReference type="Pfam" id="PF02518">
    <property type="entry name" value="HATPase_c"/>
    <property type="match status" value="1"/>
</dbReference>
<reference evidence="10" key="1">
    <citation type="submission" date="2018-09" db="EMBL/GenBank/DDBJ databases">
        <authorList>
            <person name="Livingstone P.G."/>
            <person name="Whitworth D.E."/>
        </authorList>
    </citation>
    <scope>NUCLEOTIDE SEQUENCE [LARGE SCALE GENOMIC DNA]</scope>
    <source>
        <strain evidence="10">CA054A</strain>
    </source>
</reference>
<dbReference type="InterPro" id="IPR050351">
    <property type="entry name" value="BphY/WalK/GraS-like"/>
</dbReference>
<dbReference type="GO" id="GO:0000155">
    <property type="term" value="F:phosphorelay sensor kinase activity"/>
    <property type="evidence" value="ECO:0007669"/>
    <property type="project" value="InterPro"/>
</dbReference>
<dbReference type="SUPFAM" id="SSF47384">
    <property type="entry name" value="Homodimeric domain of signal transducing histidine kinase"/>
    <property type="match status" value="1"/>
</dbReference>
<accession>A0A3A8J0J7</accession>
<evidence type="ECO:0000256" key="6">
    <source>
        <dbReference type="ARBA" id="ARBA00022840"/>
    </source>
</evidence>
<evidence type="ECO:0000259" key="8">
    <source>
        <dbReference type="PROSITE" id="PS50109"/>
    </source>
</evidence>
<dbReference type="SMART" id="SM00388">
    <property type="entry name" value="HisKA"/>
    <property type="match status" value="1"/>
</dbReference>
<evidence type="ECO:0000256" key="2">
    <source>
        <dbReference type="ARBA" id="ARBA00012438"/>
    </source>
</evidence>
<dbReference type="InterPro" id="IPR003661">
    <property type="entry name" value="HisK_dim/P_dom"/>
</dbReference>
<dbReference type="Gene3D" id="1.10.287.130">
    <property type="match status" value="1"/>
</dbReference>
<dbReference type="Gene3D" id="3.30.565.10">
    <property type="entry name" value="Histidine kinase-like ATPase, C-terminal domain"/>
    <property type="match status" value="1"/>
</dbReference>